<feature type="chain" id="PRO_5007355558" description="UDP-glucuronosyltransferase" evidence="5">
    <location>
        <begin position="20"/>
        <end position="511"/>
    </location>
</feature>
<protein>
    <recommendedName>
        <fullName evidence="5">UDP-glucuronosyltransferase</fullName>
        <ecNumber evidence="5">2.4.1.17</ecNumber>
    </recommendedName>
</protein>
<evidence type="ECO:0000256" key="1">
    <source>
        <dbReference type="ARBA" id="ARBA00009995"/>
    </source>
</evidence>
<evidence type="ECO:0000256" key="5">
    <source>
        <dbReference type="RuleBase" id="RU362059"/>
    </source>
</evidence>
<evidence type="ECO:0000256" key="4">
    <source>
        <dbReference type="RuleBase" id="RU003718"/>
    </source>
</evidence>
<comment type="catalytic activity">
    <reaction evidence="5">
        <text>glucuronate acceptor + UDP-alpha-D-glucuronate = acceptor beta-D-glucuronoside + UDP + H(+)</text>
        <dbReference type="Rhea" id="RHEA:21032"/>
        <dbReference type="ChEBI" id="CHEBI:15378"/>
        <dbReference type="ChEBI" id="CHEBI:58052"/>
        <dbReference type="ChEBI" id="CHEBI:58223"/>
        <dbReference type="ChEBI" id="CHEBI:132367"/>
        <dbReference type="ChEBI" id="CHEBI:132368"/>
        <dbReference type="EC" id="2.4.1.17"/>
    </reaction>
</comment>
<comment type="similarity">
    <text evidence="1 4">Belongs to the UDP-glycosyltransferase family.</text>
</comment>
<dbReference type="Gene3D" id="3.40.50.2000">
    <property type="entry name" value="Glycogen Phosphorylase B"/>
    <property type="match status" value="2"/>
</dbReference>
<sequence>MRWWVAVVGLLAAMQVIEASKVLVLTPISSKSHKNFYMGIINALAARGHQITILTPYKASKVHQNVQEVVLPQMELTNFIPNLFTSGRFSGPLQLSLKAPQMCNDALADPKTQNLLKEKYDLIMLGMFFSDCLLSIIHQMKVPYVYLCPAALHGPMAQMAGSVTFSSFAHNALFTYKHPYSFLERMVLSLTDVASNTIFVKYVTNIIEKECRQRGLCPEDMPTFPEMHLNSSLTLINSIKTLEMPAQPSVPTTVYCGGIHCHPSNPLPKDLEDWVASSGEDGFIFFSLGSAVTPSSMPEEYRKILVQVFGSLKQHVLWKWDKDTMEDLPPNVRLGKWLPQQDILGHPKLKLFITHGGLLSTLESMYHGVPVLGMPVFADQHSNMFEVEKNGWGKVLLWEELTPEALTEKMFEVMNDKSLKEEAQRRSLVMMDQPQRPEEVAVYWLEYVIRHHGAPHLVSPVRSMPWYQLYNVDVWITVVVALLLFFYVSFQILRFLCHLLFCSKNKKQKSD</sequence>
<keyword evidence="2 4" id="KW-0328">Glycosyltransferase</keyword>
<name>A0A0P4WFZ5_SCYOL</name>
<keyword evidence="3 4" id="KW-0808">Transferase</keyword>
<dbReference type="GO" id="GO:0016020">
    <property type="term" value="C:membrane"/>
    <property type="evidence" value="ECO:0007669"/>
    <property type="project" value="UniProtKB-SubCell"/>
</dbReference>
<keyword evidence="5" id="KW-0472">Membrane</keyword>
<keyword evidence="5" id="KW-0732">Signal</keyword>
<keyword evidence="5" id="KW-0812">Transmembrane</keyword>
<dbReference type="InterPro" id="IPR035595">
    <property type="entry name" value="UDP_glycos_trans_CS"/>
</dbReference>
<organism evidence="6">
    <name type="scientific">Scylla olivacea</name>
    <name type="common">Orange mud crab</name>
    <name type="synonym">Cancer olivacea</name>
    <dbReference type="NCBI Taxonomy" id="85551"/>
    <lineage>
        <taxon>Eukaryota</taxon>
        <taxon>Metazoa</taxon>
        <taxon>Ecdysozoa</taxon>
        <taxon>Arthropoda</taxon>
        <taxon>Crustacea</taxon>
        <taxon>Multicrustacea</taxon>
        <taxon>Malacostraca</taxon>
        <taxon>Eumalacostraca</taxon>
        <taxon>Eucarida</taxon>
        <taxon>Decapoda</taxon>
        <taxon>Pleocyemata</taxon>
        <taxon>Brachyura</taxon>
        <taxon>Eubrachyura</taxon>
        <taxon>Portunoidea</taxon>
        <taxon>Portunidae</taxon>
        <taxon>Portuninae</taxon>
        <taxon>Scylla</taxon>
    </lineage>
</organism>
<dbReference type="FunFam" id="3.40.50.2000:FF:000021">
    <property type="entry name" value="UDP-glucuronosyltransferase"/>
    <property type="match status" value="1"/>
</dbReference>
<dbReference type="InterPro" id="IPR050271">
    <property type="entry name" value="UDP-glycosyltransferase"/>
</dbReference>
<accession>A0A0P4WFZ5</accession>
<reference evidence="6" key="1">
    <citation type="submission" date="2015-09" db="EMBL/GenBank/DDBJ databases">
        <title>Scylla olivacea transcriptome.</title>
        <authorList>
            <person name="Ikhwanuddin M."/>
        </authorList>
    </citation>
    <scope>NUCLEOTIDE SEQUENCE</scope>
</reference>
<proteinExistence type="inferred from homology"/>
<feature type="signal peptide" evidence="5">
    <location>
        <begin position="1"/>
        <end position="19"/>
    </location>
</feature>
<dbReference type="SUPFAM" id="SSF53756">
    <property type="entry name" value="UDP-Glycosyltransferase/glycogen phosphorylase"/>
    <property type="match status" value="1"/>
</dbReference>
<dbReference type="PANTHER" id="PTHR48043">
    <property type="entry name" value="EG:EG0003.4 PROTEIN-RELATED"/>
    <property type="match status" value="1"/>
</dbReference>
<evidence type="ECO:0000313" key="6">
    <source>
        <dbReference type="EMBL" id="JAI65438.1"/>
    </source>
</evidence>
<dbReference type="EMBL" id="GDRN01060048">
    <property type="protein sequence ID" value="JAI65439.1"/>
    <property type="molecule type" value="Transcribed_RNA"/>
</dbReference>
<feature type="transmembrane region" description="Helical" evidence="5">
    <location>
        <begin position="474"/>
        <end position="501"/>
    </location>
</feature>
<dbReference type="EC" id="2.4.1.17" evidence="5"/>
<evidence type="ECO:0000256" key="3">
    <source>
        <dbReference type="ARBA" id="ARBA00022679"/>
    </source>
</evidence>
<dbReference type="Pfam" id="PF00201">
    <property type="entry name" value="UDPGT"/>
    <property type="match status" value="1"/>
</dbReference>
<dbReference type="AlphaFoldDB" id="A0A0P4WFZ5"/>
<comment type="subcellular location">
    <subcellularLocation>
        <location evidence="5">Membrane</location>
        <topology evidence="5">Single-pass membrane protein</topology>
    </subcellularLocation>
</comment>
<dbReference type="PANTHER" id="PTHR48043:SF27">
    <property type="entry name" value="UDP-GLUCURONOSYLTRANSFERASE"/>
    <property type="match status" value="1"/>
</dbReference>
<dbReference type="InterPro" id="IPR002213">
    <property type="entry name" value="UDP_glucos_trans"/>
</dbReference>
<dbReference type="CDD" id="cd03784">
    <property type="entry name" value="GT1_Gtf-like"/>
    <property type="match status" value="1"/>
</dbReference>
<dbReference type="EMBL" id="GDRN01060049">
    <property type="protein sequence ID" value="JAI65438.1"/>
    <property type="molecule type" value="Transcribed_RNA"/>
</dbReference>
<dbReference type="GO" id="GO:0015020">
    <property type="term" value="F:glucuronosyltransferase activity"/>
    <property type="evidence" value="ECO:0007669"/>
    <property type="project" value="UniProtKB-EC"/>
</dbReference>
<dbReference type="PROSITE" id="PS00375">
    <property type="entry name" value="UDPGT"/>
    <property type="match status" value="1"/>
</dbReference>
<keyword evidence="5" id="KW-1133">Transmembrane helix</keyword>
<evidence type="ECO:0000256" key="2">
    <source>
        <dbReference type="ARBA" id="ARBA00022676"/>
    </source>
</evidence>